<sequence>MAAPGFPPGFGAPVSGTGKIAYPKHFCRKTVDYSACTVRMLKERTLCPEREASPYTLDASPDAAVEMLPPNGTLSNAAASACTRFVHSALNKDRSSVNAGCWMPDGRRLITASYNGMFTLWSGFSFNFEATQQAHDEPLFSLCWSRGGEWLLSGDGAGTVKYWQTTLNNVKEVSPHAGAVRAISFCPTDTYFATGSDDGTVKVLDFERGTTVRLMPGAGLEAGKSHRWDVKHVEWHPDKAMLASASKDGSSKLWDPRAPREAATLHQHKGPVTQVRWHPAGRYLLSGSKDQLTRLSDEAAAFKGHKREVSALSWHPVHAELFASGCHGGAVHFWSTTRPEEPLSSCHGHGHASNAHDSAVWGVEWHPLGHLLASFSQDMHTKFWSRARPGEPRTAPRDEEEATERCGLRDSNSPLLLLR</sequence>
<feature type="repeat" description="WD" evidence="1">
    <location>
        <begin position="302"/>
        <end position="344"/>
    </location>
</feature>
<accession>A0A0D3IRD9</accession>
<dbReference type="Gene3D" id="2.130.10.10">
    <property type="entry name" value="YVTN repeat-like/Quinoprotein amine dehydrogenase"/>
    <property type="match status" value="3"/>
</dbReference>
<dbReference type="Proteomes" id="UP000013827">
    <property type="component" value="Unassembled WGS sequence"/>
</dbReference>
<dbReference type="CDD" id="cd00200">
    <property type="entry name" value="WD40"/>
    <property type="match status" value="1"/>
</dbReference>
<dbReference type="PANTHER" id="PTHR22836">
    <property type="entry name" value="WD40 REPEAT PROTEIN"/>
    <property type="match status" value="1"/>
</dbReference>
<dbReference type="eggNOG" id="KOG0284">
    <property type="taxonomic scope" value="Eukaryota"/>
</dbReference>
<evidence type="ECO:0000313" key="3">
    <source>
        <dbReference type="EnsemblProtists" id="EOD13824"/>
    </source>
</evidence>
<feature type="repeat" description="WD" evidence="1">
    <location>
        <begin position="223"/>
        <end position="264"/>
    </location>
</feature>
<evidence type="ECO:0000313" key="4">
    <source>
        <dbReference type="Proteomes" id="UP000013827"/>
    </source>
</evidence>
<feature type="repeat" description="WD" evidence="1">
    <location>
        <begin position="90"/>
        <end position="122"/>
    </location>
</feature>
<keyword evidence="1" id="KW-0853">WD repeat</keyword>
<dbReference type="HOGENOM" id="CLU_000288_77_0_1"/>
<dbReference type="RefSeq" id="XP_005766253.1">
    <property type="nucleotide sequence ID" value="XM_005766196.1"/>
</dbReference>
<dbReference type="InterPro" id="IPR015943">
    <property type="entry name" value="WD40/YVTN_repeat-like_dom_sf"/>
</dbReference>
<dbReference type="InterPro" id="IPR001680">
    <property type="entry name" value="WD40_rpt"/>
</dbReference>
<dbReference type="PROSITE" id="PS50294">
    <property type="entry name" value="WD_REPEATS_REGION"/>
    <property type="match status" value="2"/>
</dbReference>
<keyword evidence="4" id="KW-1185">Reference proteome</keyword>
<dbReference type="PANTHER" id="PTHR22836:SF0">
    <property type="entry name" value="PRE-MRNA 3' END PROCESSING PROTEIN WDR33"/>
    <property type="match status" value="1"/>
</dbReference>
<dbReference type="Pfam" id="PF00400">
    <property type="entry name" value="WD40"/>
    <property type="match status" value="7"/>
</dbReference>
<feature type="repeat" description="WD" evidence="1">
    <location>
        <begin position="353"/>
        <end position="385"/>
    </location>
</feature>
<dbReference type="GeneID" id="17259971"/>
<feature type="repeat" description="WD" evidence="1">
    <location>
        <begin position="173"/>
        <end position="214"/>
    </location>
</feature>
<dbReference type="PaxDb" id="2903-EOD13824"/>
<proteinExistence type="predicted"/>
<reference evidence="3" key="2">
    <citation type="submission" date="2024-10" db="UniProtKB">
        <authorList>
            <consortium name="EnsemblProtists"/>
        </authorList>
    </citation>
    <scope>IDENTIFICATION</scope>
</reference>
<feature type="repeat" description="WD" evidence="1">
    <location>
        <begin position="132"/>
        <end position="164"/>
    </location>
</feature>
<dbReference type="SUPFAM" id="SSF50978">
    <property type="entry name" value="WD40 repeat-like"/>
    <property type="match status" value="1"/>
</dbReference>
<feature type="repeat" description="WD" evidence="1">
    <location>
        <begin position="265"/>
        <end position="295"/>
    </location>
</feature>
<name>A0A0D3IRD9_EMIH1</name>
<dbReference type="AlphaFoldDB" id="A0A0D3IRD9"/>
<dbReference type="SMART" id="SM00320">
    <property type="entry name" value="WD40"/>
    <property type="match status" value="7"/>
</dbReference>
<dbReference type="KEGG" id="ehx:EMIHUDRAFT_451907"/>
<dbReference type="InterPro" id="IPR036322">
    <property type="entry name" value="WD40_repeat_dom_sf"/>
</dbReference>
<dbReference type="PROSITE" id="PS50082">
    <property type="entry name" value="WD_REPEATS_2"/>
    <property type="match status" value="7"/>
</dbReference>
<dbReference type="GO" id="GO:0031124">
    <property type="term" value="P:mRNA 3'-end processing"/>
    <property type="evidence" value="ECO:0007669"/>
    <property type="project" value="InterPro"/>
</dbReference>
<evidence type="ECO:0000256" key="1">
    <source>
        <dbReference type="PROSITE-ProRule" id="PRU00221"/>
    </source>
</evidence>
<protein>
    <submittedName>
        <fullName evidence="3">Uncharacterized protein</fullName>
    </submittedName>
</protein>
<dbReference type="OMA" id="HHWDVKS"/>
<dbReference type="GO" id="GO:0005847">
    <property type="term" value="C:mRNA cleavage and polyadenylation specificity factor complex"/>
    <property type="evidence" value="ECO:0007669"/>
    <property type="project" value="TreeGrafter"/>
</dbReference>
<organism evidence="3 4">
    <name type="scientific">Emiliania huxleyi (strain CCMP1516)</name>
    <dbReference type="NCBI Taxonomy" id="280463"/>
    <lineage>
        <taxon>Eukaryota</taxon>
        <taxon>Haptista</taxon>
        <taxon>Haptophyta</taxon>
        <taxon>Prymnesiophyceae</taxon>
        <taxon>Isochrysidales</taxon>
        <taxon>Noelaerhabdaceae</taxon>
        <taxon>Emiliania</taxon>
    </lineage>
</organism>
<feature type="region of interest" description="Disordered" evidence="2">
    <location>
        <begin position="386"/>
        <end position="419"/>
    </location>
</feature>
<dbReference type="EnsemblProtists" id="EOD13824">
    <property type="protein sequence ID" value="EOD13824"/>
    <property type="gene ID" value="EMIHUDRAFT_451907"/>
</dbReference>
<feature type="compositionally biased region" description="Polar residues" evidence="2">
    <location>
        <begin position="410"/>
        <end position="419"/>
    </location>
</feature>
<feature type="compositionally biased region" description="Basic and acidic residues" evidence="2">
    <location>
        <begin position="388"/>
        <end position="408"/>
    </location>
</feature>
<dbReference type="STRING" id="2903.R1DYN8"/>
<dbReference type="InterPro" id="IPR045245">
    <property type="entry name" value="Pfs2-like"/>
</dbReference>
<evidence type="ECO:0000256" key="2">
    <source>
        <dbReference type="SAM" id="MobiDB-lite"/>
    </source>
</evidence>
<reference evidence="4" key="1">
    <citation type="journal article" date="2013" name="Nature">
        <title>Pan genome of the phytoplankton Emiliania underpins its global distribution.</title>
        <authorList>
            <person name="Read B.A."/>
            <person name="Kegel J."/>
            <person name="Klute M.J."/>
            <person name="Kuo A."/>
            <person name="Lefebvre S.C."/>
            <person name="Maumus F."/>
            <person name="Mayer C."/>
            <person name="Miller J."/>
            <person name="Monier A."/>
            <person name="Salamov A."/>
            <person name="Young J."/>
            <person name="Aguilar M."/>
            <person name="Claverie J.M."/>
            <person name="Frickenhaus S."/>
            <person name="Gonzalez K."/>
            <person name="Herman E.K."/>
            <person name="Lin Y.C."/>
            <person name="Napier J."/>
            <person name="Ogata H."/>
            <person name="Sarno A.F."/>
            <person name="Shmutz J."/>
            <person name="Schroeder D."/>
            <person name="de Vargas C."/>
            <person name="Verret F."/>
            <person name="von Dassow P."/>
            <person name="Valentin K."/>
            <person name="Van de Peer Y."/>
            <person name="Wheeler G."/>
            <person name="Dacks J.B."/>
            <person name="Delwiche C.F."/>
            <person name="Dyhrman S.T."/>
            <person name="Glockner G."/>
            <person name="John U."/>
            <person name="Richards T."/>
            <person name="Worden A.Z."/>
            <person name="Zhang X."/>
            <person name="Grigoriev I.V."/>
            <person name="Allen A.E."/>
            <person name="Bidle K."/>
            <person name="Borodovsky M."/>
            <person name="Bowler C."/>
            <person name="Brownlee C."/>
            <person name="Cock J.M."/>
            <person name="Elias M."/>
            <person name="Gladyshev V.N."/>
            <person name="Groth M."/>
            <person name="Guda C."/>
            <person name="Hadaegh A."/>
            <person name="Iglesias-Rodriguez M.D."/>
            <person name="Jenkins J."/>
            <person name="Jones B.M."/>
            <person name="Lawson T."/>
            <person name="Leese F."/>
            <person name="Lindquist E."/>
            <person name="Lobanov A."/>
            <person name="Lomsadze A."/>
            <person name="Malik S.B."/>
            <person name="Marsh M.E."/>
            <person name="Mackinder L."/>
            <person name="Mock T."/>
            <person name="Mueller-Roeber B."/>
            <person name="Pagarete A."/>
            <person name="Parker M."/>
            <person name="Probert I."/>
            <person name="Quesneville H."/>
            <person name="Raines C."/>
            <person name="Rensing S.A."/>
            <person name="Riano-Pachon D.M."/>
            <person name="Richier S."/>
            <person name="Rokitta S."/>
            <person name="Shiraiwa Y."/>
            <person name="Soanes D.M."/>
            <person name="van der Giezen M."/>
            <person name="Wahlund T.M."/>
            <person name="Williams B."/>
            <person name="Wilson W."/>
            <person name="Wolfe G."/>
            <person name="Wurch L.L."/>
        </authorList>
    </citation>
    <scope>NUCLEOTIDE SEQUENCE</scope>
</reference>